<dbReference type="PROSITE" id="PS00903">
    <property type="entry name" value="CYT_DCMP_DEAMINASES_1"/>
    <property type="match status" value="1"/>
</dbReference>
<keyword evidence="3 8" id="KW-0819">tRNA processing</keyword>
<evidence type="ECO:0000256" key="3">
    <source>
        <dbReference type="ARBA" id="ARBA00022694"/>
    </source>
</evidence>
<dbReference type="InterPro" id="IPR028883">
    <property type="entry name" value="tRNA_aden_deaminase"/>
</dbReference>
<dbReference type="InterPro" id="IPR002125">
    <property type="entry name" value="CMP_dCMP_dom"/>
</dbReference>
<dbReference type="eggNOG" id="COG0590">
    <property type="taxonomic scope" value="Bacteria"/>
</dbReference>
<reference evidence="10 11" key="1">
    <citation type="submission" date="2014-07" db="EMBL/GenBank/DDBJ databases">
        <authorList>
            <person name="McCorrison J."/>
            <person name="Sanka R."/>
            <person name="Torralba M."/>
            <person name="Gillis M."/>
            <person name="Haft D.H."/>
            <person name="Methe B."/>
            <person name="Sutton G."/>
            <person name="Nelson K.E."/>
        </authorList>
    </citation>
    <scope>NUCLEOTIDE SEQUENCE [LARGE SCALE GENOMIC DNA]</scope>
    <source>
        <strain evidence="10 11">DNF00040</strain>
    </source>
</reference>
<dbReference type="RefSeq" id="WP_018027240.1">
    <property type="nucleotide sequence ID" value="NZ_JRNI01000042.1"/>
</dbReference>
<dbReference type="HAMAP" id="MF_00972">
    <property type="entry name" value="tRNA_aden_deaminase"/>
    <property type="match status" value="1"/>
</dbReference>
<dbReference type="InterPro" id="IPR016193">
    <property type="entry name" value="Cytidine_deaminase-like"/>
</dbReference>
<dbReference type="CDD" id="cd01285">
    <property type="entry name" value="nucleoside_deaminase"/>
    <property type="match status" value="1"/>
</dbReference>
<comment type="cofactor">
    <cofactor evidence="8">
        <name>Zn(2+)</name>
        <dbReference type="ChEBI" id="CHEBI:29105"/>
    </cofactor>
    <text evidence="8">Binds 1 zinc ion per subunit.</text>
</comment>
<evidence type="ECO:0000256" key="5">
    <source>
        <dbReference type="ARBA" id="ARBA00022801"/>
    </source>
</evidence>
<dbReference type="GO" id="GO:0052717">
    <property type="term" value="F:tRNA-specific adenosine-34 deaminase activity"/>
    <property type="evidence" value="ECO:0007669"/>
    <property type="project" value="UniProtKB-UniRule"/>
</dbReference>
<evidence type="ECO:0000259" key="9">
    <source>
        <dbReference type="PROSITE" id="PS51747"/>
    </source>
</evidence>
<dbReference type="PROSITE" id="PS51747">
    <property type="entry name" value="CYT_DCMP_DEAMINASES_2"/>
    <property type="match status" value="1"/>
</dbReference>
<dbReference type="Pfam" id="PF00383">
    <property type="entry name" value="dCMP_cyt_deam_1"/>
    <property type="match status" value="1"/>
</dbReference>
<dbReference type="GO" id="GO:0008270">
    <property type="term" value="F:zinc ion binding"/>
    <property type="evidence" value="ECO:0007669"/>
    <property type="project" value="UniProtKB-UniRule"/>
</dbReference>
<dbReference type="GO" id="GO:0002100">
    <property type="term" value="P:tRNA wobble adenosine to inosine editing"/>
    <property type="evidence" value="ECO:0007669"/>
    <property type="project" value="UniProtKB-UniRule"/>
</dbReference>
<evidence type="ECO:0000256" key="2">
    <source>
        <dbReference type="ARBA" id="ARBA00011738"/>
    </source>
</evidence>
<sequence length="157" mass="16934">MDQDRVFMAMALAEAEKAMQIGEVPIGAVVVGPDQQLLGTGYNQSICLNDPSAHAEMLAIRAAAAQLGNYRLRDCTLYVTLEPCAMCMGAILHSRIQRVVFAAADPKTGACGSVLSLQSEPRLNHHCSVTQGVLAERAASLIKGFFKARRQVKKCRC</sequence>
<comment type="similarity">
    <text evidence="1">Belongs to the cytidine and deoxycytidylate deaminase family. ADAT2 subfamily.</text>
</comment>
<comment type="function">
    <text evidence="8">Catalyzes the deamination of adenosine to inosine at the wobble position 34 of tRNA(Arg2).</text>
</comment>
<dbReference type="InterPro" id="IPR016192">
    <property type="entry name" value="APOBEC/CMP_deaminase_Zn-bd"/>
</dbReference>
<proteinExistence type="inferred from homology"/>
<dbReference type="PANTHER" id="PTHR11079:SF202">
    <property type="entry name" value="TRNA-SPECIFIC ADENOSINE DEAMINASE"/>
    <property type="match status" value="1"/>
</dbReference>
<evidence type="ECO:0000256" key="7">
    <source>
        <dbReference type="ARBA" id="ARBA00048045"/>
    </source>
</evidence>
<dbReference type="PANTHER" id="PTHR11079">
    <property type="entry name" value="CYTOSINE DEAMINASE FAMILY MEMBER"/>
    <property type="match status" value="1"/>
</dbReference>
<feature type="binding site" evidence="8">
    <location>
        <position position="54"/>
    </location>
    <ligand>
        <name>Zn(2+)</name>
        <dbReference type="ChEBI" id="CHEBI:29105"/>
        <note>catalytic</note>
    </ligand>
</feature>
<gene>
    <name evidence="8" type="primary">tadA</name>
    <name evidence="10" type="ORF">HMPREF2130_08835</name>
</gene>
<dbReference type="FunFam" id="3.40.140.10:FF:000005">
    <property type="entry name" value="tRNA-specific adenosine deaminase"/>
    <property type="match status" value="1"/>
</dbReference>
<dbReference type="SUPFAM" id="SSF53927">
    <property type="entry name" value="Cytidine deaminase-like"/>
    <property type="match status" value="1"/>
</dbReference>
<feature type="binding site" evidence="8">
    <location>
        <position position="87"/>
    </location>
    <ligand>
        <name>Zn(2+)</name>
        <dbReference type="ChEBI" id="CHEBI:29105"/>
        <note>catalytic</note>
    </ligand>
</feature>
<organism evidence="10 11">
    <name type="scientific">Oligella urethralis DNF00040</name>
    <dbReference type="NCBI Taxonomy" id="1401065"/>
    <lineage>
        <taxon>Bacteria</taxon>
        <taxon>Pseudomonadati</taxon>
        <taxon>Pseudomonadota</taxon>
        <taxon>Betaproteobacteria</taxon>
        <taxon>Burkholderiales</taxon>
        <taxon>Alcaligenaceae</taxon>
        <taxon>Oligella</taxon>
    </lineage>
</organism>
<keyword evidence="11" id="KW-1185">Reference proteome</keyword>
<feature type="active site" description="Proton donor" evidence="8">
    <location>
        <position position="56"/>
    </location>
</feature>
<dbReference type="Gene3D" id="3.40.140.10">
    <property type="entry name" value="Cytidine Deaminase, domain 2"/>
    <property type="match status" value="1"/>
</dbReference>
<dbReference type="EC" id="3.5.4.33" evidence="8"/>
<protein>
    <recommendedName>
        <fullName evidence="8">tRNA-specific adenosine deaminase</fullName>
        <ecNumber evidence="8">3.5.4.33</ecNumber>
    </recommendedName>
</protein>
<accession>A0A095Z3X3</accession>
<feature type="binding site" evidence="8">
    <location>
        <position position="84"/>
    </location>
    <ligand>
        <name>Zn(2+)</name>
        <dbReference type="ChEBI" id="CHEBI:29105"/>
        <note>catalytic</note>
    </ligand>
</feature>
<evidence type="ECO:0000256" key="8">
    <source>
        <dbReference type="HAMAP-Rule" id="MF_00972"/>
    </source>
</evidence>
<dbReference type="EMBL" id="JRNI01000042">
    <property type="protein sequence ID" value="KGF29313.1"/>
    <property type="molecule type" value="Genomic_DNA"/>
</dbReference>
<keyword evidence="5 8" id="KW-0378">Hydrolase</keyword>
<evidence type="ECO:0000256" key="6">
    <source>
        <dbReference type="ARBA" id="ARBA00022833"/>
    </source>
</evidence>
<evidence type="ECO:0000313" key="11">
    <source>
        <dbReference type="Proteomes" id="UP000029629"/>
    </source>
</evidence>
<name>A0A095Z3X3_9BURK</name>
<keyword evidence="6 8" id="KW-0862">Zinc</keyword>
<evidence type="ECO:0000256" key="1">
    <source>
        <dbReference type="ARBA" id="ARBA00010669"/>
    </source>
</evidence>
<dbReference type="GeneID" id="93427865"/>
<dbReference type="Proteomes" id="UP000029629">
    <property type="component" value="Unassembled WGS sequence"/>
</dbReference>
<comment type="catalytic activity">
    <reaction evidence="7 8">
        <text>adenosine(34) in tRNA + H2O + H(+) = inosine(34) in tRNA + NH4(+)</text>
        <dbReference type="Rhea" id="RHEA:43168"/>
        <dbReference type="Rhea" id="RHEA-COMP:10373"/>
        <dbReference type="Rhea" id="RHEA-COMP:10374"/>
        <dbReference type="ChEBI" id="CHEBI:15377"/>
        <dbReference type="ChEBI" id="CHEBI:15378"/>
        <dbReference type="ChEBI" id="CHEBI:28938"/>
        <dbReference type="ChEBI" id="CHEBI:74411"/>
        <dbReference type="ChEBI" id="CHEBI:82852"/>
        <dbReference type="EC" id="3.5.4.33"/>
    </reaction>
</comment>
<keyword evidence="4 8" id="KW-0479">Metal-binding</keyword>
<comment type="caution">
    <text evidence="10">The sequence shown here is derived from an EMBL/GenBank/DDBJ whole genome shotgun (WGS) entry which is preliminary data.</text>
</comment>
<dbReference type="NCBIfam" id="NF008113">
    <property type="entry name" value="PRK10860.1"/>
    <property type="match status" value="1"/>
</dbReference>
<evidence type="ECO:0000256" key="4">
    <source>
        <dbReference type="ARBA" id="ARBA00022723"/>
    </source>
</evidence>
<dbReference type="AlphaFoldDB" id="A0A095Z3X3"/>
<comment type="subunit">
    <text evidence="2 8">Homodimer.</text>
</comment>
<feature type="domain" description="CMP/dCMP-type deaminase" evidence="9">
    <location>
        <begin position="2"/>
        <end position="122"/>
    </location>
</feature>
<dbReference type="OrthoDB" id="9802676at2"/>
<evidence type="ECO:0000313" key="10">
    <source>
        <dbReference type="EMBL" id="KGF29313.1"/>
    </source>
</evidence>